<keyword evidence="2" id="KW-1185">Reference proteome</keyword>
<dbReference type="PROSITE" id="PS51257">
    <property type="entry name" value="PROKAR_LIPOPROTEIN"/>
    <property type="match status" value="1"/>
</dbReference>
<accession>A0A7X1ZB58</accession>
<evidence type="ECO:0008006" key="3">
    <source>
        <dbReference type="Google" id="ProtNLM"/>
    </source>
</evidence>
<dbReference type="AlphaFoldDB" id="A0A7X1ZB58"/>
<evidence type="ECO:0000313" key="2">
    <source>
        <dbReference type="Proteomes" id="UP000434582"/>
    </source>
</evidence>
<dbReference type="OrthoDB" id="7349375at2"/>
<protein>
    <recommendedName>
        <fullName evidence="3">Lipoprotein</fullName>
    </recommendedName>
</protein>
<gene>
    <name evidence="1" type="ORF">GHC57_02130</name>
</gene>
<reference evidence="1 2" key="1">
    <citation type="submission" date="2019-10" db="EMBL/GenBank/DDBJ databases">
        <title>Draft whole-genome sequence of the purple nonsulfur photosynthetic bacterium Roseospira navarrensis DSM 15114.</title>
        <authorList>
            <person name="Kyndt J.A."/>
            <person name="Meyer T.E."/>
        </authorList>
    </citation>
    <scope>NUCLEOTIDE SEQUENCE [LARGE SCALE GENOMIC DNA]</scope>
    <source>
        <strain evidence="1 2">DSM 15114</strain>
    </source>
</reference>
<organism evidence="1 2">
    <name type="scientific">Roseospira navarrensis</name>
    <dbReference type="NCBI Taxonomy" id="140058"/>
    <lineage>
        <taxon>Bacteria</taxon>
        <taxon>Pseudomonadati</taxon>
        <taxon>Pseudomonadota</taxon>
        <taxon>Alphaproteobacteria</taxon>
        <taxon>Rhodospirillales</taxon>
        <taxon>Rhodospirillaceae</taxon>
        <taxon>Roseospira</taxon>
    </lineage>
</organism>
<comment type="caution">
    <text evidence="1">The sequence shown here is derived from an EMBL/GenBank/DDBJ whole genome shotgun (WGS) entry which is preliminary data.</text>
</comment>
<name>A0A7X1ZB58_9PROT</name>
<proteinExistence type="predicted"/>
<dbReference type="EMBL" id="WIVE01000003">
    <property type="protein sequence ID" value="MQX35309.1"/>
    <property type="molecule type" value="Genomic_DNA"/>
</dbReference>
<sequence>MKYTPVLLALFLGGCVSTGNSLPGTLTSMFHPDQPETVALSAPPPEVRSPVRLADMAVRSLRDDDTRRFDVSAFGNGYRVRQDNGCVWTRQRGWFSPSDSWANCGESTNWHTASAQVRQKDPLYPLRLGAEGRYERRATSHTGRSYVRETICRVTDAEAVVRPARPDTPAWVVACNDGKRVRTTWYAPGEGPVAFTQVSASGSLEESWIRIR</sequence>
<evidence type="ECO:0000313" key="1">
    <source>
        <dbReference type="EMBL" id="MQX35309.1"/>
    </source>
</evidence>
<dbReference type="Proteomes" id="UP000434582">
    <property type="component" value="Unassembled WGS sequence"/>
</dbReference>
<dbReference type="RefSeq" id="WP_153340672.1">
    <property type="nucleotide sequence ID" value="NZ_WIVE01000003.1"/>
</dbReference>